<protein>
    <submittedName>
        <fullName evidence="5">UDP-glucuronosyl/UDP-glucosyltransferase,putative</fullName>
    </submittedName>
</protein>
<feature type="signal peptide" evidence="4">
    <location>
        <begin position="1"/>
        <end position="35"/>
    </location>
</feature>
<dbReference type="Gene3D" id="3.40.50.2000">
    <property type="entry name" value="Glycogen Phosphorylase B"/>
    <property type="match status" value="2"/>
</dbReference>
<evidence type="ECO:0000313" key="6">
    <source>
        <dbReference type="Proteomes" id="UP000063063"/>
    </source>
</evidence>
<keyword evidence="3" id="KW-1133">Transmembrane helix</keyword>
<sequence length="630" mass="69459">MKAAPRFTRAAVLSLPLMLPLLVVLTAWEPPVSKAQEIANEESSVSGTASVTMPWHMAPSAPSLYRAADEAPRLHVVVMSIPLWGHFKPLWTIAEEMAYRGHTVTCVVEKPMWCETLLRHSQHTAPLVLANTSAATYAKPMVEGNGPLDVQCIVIPTYKEVFTERSFHAITSEKISTLMSFQVLFDHMFKHHELALPDYIRVAQTVHATLPLTTLLCDIATYVCAGVGRKMNLPVINVFPLTGQLTVGLQAMLPAVGLGFPRHMTLRARIANFAFKLVVAASGASVVRDLNRVRAANDVPLLRDSYDLAAMYGPIIAPILWGLDIPQPLCPNIHQVGPLNTRDQRQPYRRQDLPLDLAAFMDGCSQGVIYANWGTLGLPDPEVEDRLQEALIEAAPLCIVWKRRTASTRPPPPAARFYVTSWLPSTIAVLKHPNTRMFITHCGDSSVLESVEAAVPVVGFPLFADQADVCQRVKEAGIGTPASETKAFTRAGVVAAIAAVDKNHDAMVRQLHKLRAVAAAYGGPQRAADIIESRQHNLLIHRNTTLEVCTSLSGPLRIEYALIVWSAVLVVGGLVWMYILRRVCRRWSPTSAAWSMLWRSIWSAKGKRRTHAAPSRVQAVPRPYKAYKQL</sequence>
<keyword evidence="1" id="KW-0328">Glycosyltransferase</keyword>
<dbReference type="OrthoDB" id="5835829at2759"/>
<dbReference type="Proteomes" id="UP000063063">
    <property type="component" value="Chromosome 14"/>
</dbReference>
<dbReference type="InterPro" id="IPR002213">
    <property type="entry name" value="UDP_glucos_trans"/>
</dbReference>
<dbReference type="AlphaFoldDB" id="A0A088RKU7"/>
<dbReference type="GeneID" id="22573313"/>
<dbReference type="PANTHER" id="PTHR48043:SF145">
    <property type="entry name" value="FI06409P-RELATED"/>
    <property type="match status" value="1"/>
</dbReference>
<keyword evidence="3" id="KW-0812">Transmembrane</keyword>
<dbReference type="PANTHER" id="PTHR48043">
    <property type="entry name" value="EG:EG0003.4 PROTEIN-RELATED"/>
    <property type="match status" value="1"/>
</dbReference>
<keyword evidence="4" id="KW-0732">Signal</keyword>
<dbReference type="VEuPathDB" id="TriTrypDB:LPAL13_140009800"/>
<dbReference type="GO" id="GO:0008194">
    <property type="term" value="F:UDP-glycosyltransferase activity"/>
    <property type="evidence" value="ECO:0007669"/>
    <property type="project" value="InterPro"/>
</dbReference>
<evidence type="ECO:0000256" key="3">
    <source>
        <dbReference type="SAM" id="Phobius"/>
    </source>
</evidence>
<dbReference type="eggNOG" id="KOG1192">
    <property type="taxonomic scope" value="Eukaryota"/>
</dbReference>
<keyword evidence="6" id="KW-1185">Reference proteome</keyword>
<name>A0A088RKU7_LEIPA</name>
<feature type="chain" id="PRO_5001838992" evidence="4">
    <location>
        <begin position="36"/>
        <end position="630"/>
    </location>
</feature>
<dbReference type="KEGG" id="lpan:LPMP_140460"/>
<dbReference type="SUPFAM" id="SSF53756">
    <property type="entry name" value="UDP-Glycosyltransferase/glycogen phosphorylase"/>
    <property type="match status" value="1"/>
</dbReference>
<evidence type="ECO:0000313" key="5">
    <source>
        <dbReference type="EMBL" id="AIN96627.1"/>
    </source>
</evidence>
<organism evidence="5 6">
    <name type="scientific">Leishmania panamensis</name>
    <dbReference type="NCBI Taxonomy" id="5679"/>
    <lineage>
        <taxon>Eukaryota</taxon>
        <taxon>Discoba</taxon>
        <taxon>Euglenozoa</taxon>
        <taxon>Kinetoplastea</taxon>
        <taxon>Metakinetoplastina</taxon>
        <taxon>Trypanosomatida</taxon>
        <taxon>Trypanosomatidae</taxon>
        <taxon>Leishmaniinae</taxon>
        <taxon>Leishmania</taxon>
        <taxon>Leishmania guyanensis species complex</taxon>
    </lineage>
</organism>
<dbReference type="VEuPathDB" id="TriTrypDB:LPMP_140460"/>
<dbReference type="RefSeq" id="XP_010697280.1">
    <property type="nucleotide sequence ID" value="XM_010698978.1"/>
</dbReference>
<dbReference type="EMBL" id="CP009383">
    <property type="protein sequence ID" value="AIN96627.1"/>
    <property type="molecule type" value="Genomic_DNA"/>
</dbReference>
<accession>A0A088RKU7</accession>
<keyword evidence="2" id="KW-0808">Transferase</keyword>
<dbReference type="CDD" id="cd03784">
    <property type="entry name" value="GT1_Gtf-like"/>
    <property type="match status" value="1"/>
</dbReference>
<dbReference type="Pfam" id="PF00201">
    <property type="entry name" value="UDPGT"/>
    <property type="match status" value="1"/>
</dbReference>
<reference evidence="5 6" key="1">
    <citation type="journal article" date="2015" name="Sci. Rep.">
        <title>The genome of Leishmania panamensis: insights into genomics of the L. (Viannia) subgenus.</title>
        <authorList>
            <person name="Llanes A."/>
            <person name="Restrepo C.M."/>
            <person name="Vecchio G.D."/>
            <person name="Anguizola F.J."/>
            <person name="Lleonart R."/>
        </authorList>
    </citation>
    <scope>NUCLEOTIDE SEQUENCE [LARGE SCALE GENOMIC DNA]</scope>
    <source>
        <strain evidence="5 6">MHOM/PA/94/PSC-1</strain>
    </source>
</reference>
<gene>
    <name evidence="5" type="ORF">LPMP_140460</name>
</gene>
<dbReference type="InterPro" id="IPR050271">
    <property type="entry name" value="UDP-glycosyltransferase"/>
</dbReference>
<proteinExistence type="predicted"/>
<feature type="transmembrane region" description="Helical" evidence="3">
    <location>
        <begin position="560"/>
        <end position="580"/>
    </location>
</feature>
<evidence type="ECO:0000256" key="1">
    <source>
        <dbReference type="ARBA" id="ARBA00022676"/>
    </source>
</evidence>
<evidence type="ECO:0000256" key="4">
    <source>
        <dbReference type="SAM" id="SignalP"/>
    </source>
</evidence>
<evidence type="ECO:0000256" key="2">
    <source>
        <dbReference type="ARBA" id="ARBA00022679"/>
    </source>
</evidence>
<keyword evidence="3" id="KW-0472">Membrane</keyword>